<keyword evidence="4 14" id="KW-0560">Oxidoreductase</keyword>
<dbReference type="EC" id="1.8.4.10" evidence="9 14"/>
<keyword evidence="2 14" id="KW-0963">Cytoplasm</keyword>
<evidence type="ECO:0000256" key="13">
    <source>
        <dbReference type="ARBA" id="ARBA00048441"/>
    </source>
</evidence>
<evidence type="ECO:0000256" key="11">
    <source>
        <dbReference type="ARBA" id="ARBA00030894"/>
    </source>
</evidence>
<name>A0A1A6DY53_9BURK</name>
<keyword evidence="17" id="KW-1185">Reference proteome</keyword>
<comment type="caution">
    <text evidence="16">The sequence shown here is derived from an EMBL/GenBank/DDBJ whole genome shotgun (WGS) entry which is preliminary data.</text>
</comment>
<dbReference type="GO" id="GO:0019379">
    <property type="term" value="P:sulfate assimilation, phosphoadenylyl sulfate reduction by phosphoadenylyl-sulfate reductase (thioredoxin)"/>
    <property type="evidence" value="ECO:0007669"/>
    <property type="project" value="UniProtKB-UniRule"/>
</dbReference>
<dbReference type="GO" id="GO:0005737">
    <property type="term" value="C:cytoplasm"/>
    <property type="evidence" value="ECO:0007669"/>
    <property type="project" value="UniProtKB-SubCell"/>
</dbReference>
<comment type="subcellular location">
    <subcellularLocation>
        <location evidence="14">Cytoplasm</location>
    </subcellularLocation>
</comment>
<evidence type="ECO:0000256" key="12">
    <source>
        <dbReference type="ARBA" id="ARBA00032041"/>
    </source>
</evidence>
<feature type="binding site" evidence="14">
    <location>
        <position position="219"/>
    </location>
    <ligand>
        <name>[4Fe-4S] cluster</name>
        <dbReference type="ChEBI" id="CHEBI:49883"/>
    </ligand>
</feature>
<comment type="pathway">
    <text evidence="8 14">Sulfur metabolism; hydrogen sulfide biosynthesis; sulfite from sulfate.</text>
</comment>
<dbReference type="GO" id="GO:0046872">
    <property type="term" value="F:metal ion binding"/>
    <property type="evidence" value="ECO:0007669"/>
    <property type="project" value="UniProtKB-KW"/>
</dbReference>
<evidence type="ECO:0000259" key="15">
    <source>
        <dbReference type="Pfam" id="PF01507"/>
    </source>
</evidence>
<sequence length="268" mass="29672">MAEPLSLRIDIPPVEPGRAIALYARETPGHAQRVAATVQRLREAAAAHAGRIVLATSLGAEDMVLTDLIARHGLPIAVATLDTGRLHPETRALIDRLQAHYGLAVEVFRPDPAAVDAFEREHGMDAMYRSRELRHACCALRKLAPLERLLAGREAWITGLRREQSATRADVPLQARDAQGRLKLNPLADWSWADVWHHIARHGVPYNPLHDAFMPSIGCAPCTRPIAVGEDFRAGRWWWEHDDTRECGLHVERHPLPNTPGSPAPSPV</sequence>
<dbReference type="CDD" id="cd23945">
    <property type="entry name" value="PAPS_reductase"/>
    <property type="match status" value="1"/>
</dbReference>
<evidence type="ECO:0000313" key="17">
    <source>
        <dbReference type="Proteomes" id="UP000091969"/>
    </source>
</evidence>
<dbReference type="InterPro" id="IPR004511">
    <property type="entry name" value="PAPS/APS_Rdtase"/>
</dbReference>
<feature type="binding site" evidence="14">
    <location>
        <position position="222"/>
    </location>
    <ligand>
        <name>[4Fe-4S] cluster</name>
        <dbReference type="ChEBI" id="CHEBI:49883"/>
    </ligand>
</feature>
<evidence type="ECO:0000256" key="3">
    <source>
        <dbReference type="ARBA" id="ARBA00022723"/>
    </source>
</evidence>
<feature type="binding site" evidence="14">
    <location>
        <position position="137"/>
    </location>
    <ligand>
        <name>[4Fe-4S] cluster</name>
        <dbReference type="ChEBI" id="CHEBI:49883"/>
    </ligand>
</feature>
<dbReference type="PIRSF" id="PIRSF000857">
    <property type="entry name" value="PAPS_reductase"/>
    <property type="match status" value="1"/>
</dbReference>
<dbReference type="PANTHER" id="PTHR46482">
    <property type="entry name" value="5'-ADENYLYLSULFATE REDUCTASE 3, CHLOROPLASTIC"/>
    <property type="match status" value="1"/>
</dbReference>
<dbReference type="Pfam" id="PF01507">
    <property type="entry name" value="PAPS_reduct"/>
    <property type="match status" value="1"/>
</dbReference>
<dbReference type="HAMAP" id="MF_00063">
    <property type="entry name" value="CysH"/>
    <property type="match status" value="1"/>
</dbReference>
<evidence type="ECO:0000256" key="9">
    <source>
        <dbReference type="ARBA" id="ARBA00024386"/>
    </source>
</evidence>
<dbReference type="NCBIfam" id="TIGR00434">
    <property type="entry name" value="cysH"/>
    <property type="match status" value="1"/>
</dbReference>
<comment type="similarity">
    <text evidence="1 14">Belongs to the PAPS reductase family. CysH subfamily.</text>
</comment>
<dbReference type="RefSeq" id="WP_068607059.1">
    <property type="nucleotide sequence ID" value="NZ_LZDH01000012.1"/>
</dbReference>
<keyword evidence="5 14" id="KW-0408">Iron</keyword>
<evidence type="ECO:0000256" key="7">
    <source>
        <dbReference type="ARBA" id="ARBA00024298"/>
    </source>
</evidence>
<dbReference type="EMBL" id="LZDH01000012">
    <property type="protein sequence ID" value="OBS31699.1"/>
    <property type="molecule type" value="Genomic_DNA"/>
</dbReference>
<evidence type="ECO:0000256" key="8">
    <source>
        <dbReference type="ARBA" id="ARBA00024327"/>
    </source>
</evidence>
<dbReference type="InterPro" id="IPR014729">
    <property type="entry name" value="Rossmann-like_a/b/a_fold"/>
</dbReference>
<keyword evidence="6 14" id="KW-0411">Iron-sulfur</keyword>
<keyword evidence="3 14" id="KW-0479">Metal-binding</keyword>
<comment type="cofactor">
    <cofactor evidence="14">
        <name>[4Fe-4S] cluster</name>
        <dbReference type="ChEBI" id="CHEBI:49883"/>
    </cofactor>
    <text evidence="14">Binds 1 [4Fe-4S] cluster per subunit.</text>
</comment>
<reference evidence="16 17" key="1">
    <citation type="submission" date="2016-06" db="EMBL/GenBank/DDBJ databases">
        <title>Genome sequence of Tepidimonas fonticaldi PL17.</title>
        <authorList>
            <person name="Pinnaka A.K."/>
        </authorList>
    </citation>
    <scope>NUCLEOTIDE SEQUENCE [LARGE SCALE GENOMIC DNA]</scope>
    <source>
        <strain evidence="16 17">PL17</strain>
    </source>
</reference>
<dbReference type="STRING" id="1101373.A9O67_00830"/>
<dbReference type="GO" id="GO:0019344">
    <property type="term" value="P:cysteine biosynthetic process"/>
    <property type="evidence" value="ECO:0007669"/>
    <property type="project" value="InterPro"/>
</dbReference>
<feature type="active site" description="Nucleophile; cysteine thiosulfonate intermediate" evidence="14">
    <location>
        <position position="247"/>
    </location>
</feature>
<feature type="domain" description="Phosphoadenosine phosphosulphate reductase" evidence="15">
    <location>
        <begin position="52"/>
        <end position="225"/>
    </location>
</feature>
<organism evidence="16 17">
    <name type="scientific">Tepidimonas fonticaldi</name>
    <dbReference type="NCBI Taxonomy" id="1101373"/>
    <lineage>
        <taxon>Bacteria</taxon>
        <taxon>Pseudomonadati</taxon>
        <taxon>Pseudomonadota</taxon>
        <taxon>Betaproteobacteria</taxon>
        <taxon>Burkholderiales</taxon>
        <taxon>Tepidimonas</taxon>
    </lineage>
</organism>
<dbReference type="InterPro" id="IPR002500">
    <property type="entry name" value="PAPS_reduct_dom"/>
</dbReference>
<dbReference type="GO" id="GO:0070814">
    <property type="term" value="P:hydrogen sulfide biosynthetic process"/>
    <property type="evidence" value="ECO:0007669"/>
    <property type="project" value="UniProtKB-UniRule"/>
</dbReference>
<evidence type="ECO:0000256" key="5">
    <source>
        <dbReference type="ARBA" id="ARBA00023004"/>
    </source>
</evidence>
<comment type="catalytic activity">
    <reaction evidence="13 14">
        <text>[thioredoxin]-disulfide + sulfite + AMP + 2 H(+) = adenosine 5'-phosphosulfate + [thioredoxin]-dithiol</text>
        <dbReference type="Rhea" id="RHEA:21976"/>
        <dbReference type="Rhea" id="RHEA-COMP:10698"/>
        <dbReference type="Rhea" id="RHEA-COMP:10700"/>
        <dbReference type="ChEBI" id="CHEBI:15378"/>
        <dbReference type="ChEBI" id="CHEBI:17359"/>
        <dbReference type="ChEBI" id="CHEBI:29950"/>
        <dbReference type="ChEBI" id="CHEBI:50058"/>
        <dbReference type="ChEBI" id="CHEBI:58243"/>
        <dbReference type="ChEBI" id="CHEBI:456215"/>
        <dbReference type="EC" id="1.8.4.10"/>
    </reaction>
</comment>
<dbReference type="Proteomes" id="UP000091969">
    <property type="component" value="Unassembled WGS sequence"/>
</dbReference>
<dbReference type="AlphaFoldDB" id="A0A1A6DY53"/>
<evidence type="ECO:0000256" key="1">
    <source>
        <dbReference type="ARBA" id="ARBA00009732"/>
    </source>
</evidence>
<evidence type="ECO:0000256" key="6">
    <source>
        <dbReference type="ARBA" id="ARBA00023014"/>
    </source>
</evidence>
<proteinExistence type="inferred from homology"/>
<feature type="binding site" evidence="14">
    <location>
        <position position="138"/>
    </location>
    <ligand>
        <name>[4Fe-4S] cluster</name>
        <dbReference type="ChEBI" id="CHEBI:49883"/>
    </ligand>
</feature>
<dbReference type="SUPFAM" id="SSF52402">
    <property type="entry name" value="Adenine nucleotide alpha hydrolases-like"/>
    <property type="match status" value="1"/>
</dbReference>
<evidence type="ECO:0000256" key="10">
    <source>
        <dbReference type="ARBA" id="ARBA00029514"/>
    </source>
</evidence>
<accession>A0A1A6DY53</accession>
<dbReference type="Gene3D" id="3.40.50.620">
    <property type="entry name" value="HUPs"/>
    <property type="match status" value="1"/>
</dbReference>
<comment type="function">
    <text evidence="7 14">Catalyzes the formation of sulfite from adenosine 5'-phosphosulfate (APS) using thioredoxin as an electron donor.</text>
</comment>
<dbReference type="NCBIfam" id="NF002537">
    <property type="entry name" value="PRK02090.1"/>
    <property type="match status" value="1"/>
</dbReference>
<evidence type="ECO:0000256" key="4">
    <source>
        <dbReference type="ARBA" id="ARBA00023002"/>
    </source>
</evidence>
<dbReference type="GO" id="GO:0004604">
    <property type="term" value="F:phosphoadenylyl-sulfate reductase (thioredoxin) activity"/>
    <property type="evidence" value="ECO:0007669"/>
    <property type="project" value="UniProtKB-UniRule"/>
</dbReference>
<gene>
    <name evidence="14" type="primary">cysH</name>
    <name evidence="16" type="ORF">A9O67_00830</name>
</gene>
<evidence type="ECO:0000313" key="16">
    <source>
        <dbReference type="EMBL" id="OBS31699.1"/>
    </source>
</evidence>
<dbReference type="PANTHER" id="PTHR46482:SF9">
    <property type="entry name" value="5'-ADENYLYLSULFATE REDUCTASE 1, CHLOROPLASTIC"/>
    <property type="match status" value="1"/>
</dbReference>
<evidence type="ECO:0000256" key="2">
    <source>
        <dbReference type="ARBA" id="ARBA00022490"/>
    </source>
</evidence>
<dbReference type="OrthoDB" id="9794018at2"/>
<dbReference type="NCBIfam" id="TIGR02055">
    <property type="entry name" value="APS_reductase"/>
    <property type="match status" value="1"/>
</dbReference>
<evidence type="ECO:0000256" key="14">
    <source>
        <dbReference type="HAMAP-Rule" id="MF_00063"/>
    </source>
</evidence>
<dbReference type="GO" id="GO:0043866">
    <property type="term" value="F:adenylyl-sulfate reductase (thioredoxin) activity"/>
    <property type="evidence" value="ECO:0007669"/>
    <property type="project" value="UniProtKB-EC"/>
</dbReference>
<protein>
    <recommendedName>
        <fullName evidence="10 14">Adenosine 5'-phosphosulfate reductase</fullName>
        <shortName evidence="14">APS reductase</shortName>
        <ecNumber evidence="9 14">1.8.4.10</ecNumber>
    </recommendedName>
    <alternativeName>
        <fullName evidence="12 14">5'-adenylylsulfate reductase</fullName>
    </alternativeName>
    <alternativeName>
        <fullName evidence="11 14">Thioredoxin-dependent 5'-adenylylsulfate reductase</fullName>
    </alternativeName>
</protein>
<dbReference type="GO" id="GO:0051539">
    <property type="term" value="F:4 iron, 4 sulfur cluster binding"/>
    <property type="evidence" value="ECO:0007669"/>
    <property type="project" value="UniProtKB-UniRule"/>
</dbReference>
<dbReference type="InterPro" id="IPR011798">
    <property type="entry name" value="APS_reductase"/>
</dbReference>